<keyword evidence="4 7" id="KW-0418">Kinase</keyword>
<dbReference type="GO" id="GO:0008652">
    <property type="term" value="P:amino acid biosynthetic process"/>
    <property type="evidence" value="ECO:0007669"/>
    <property type="project" value="UniProtKB-KW"/>
</dbReference>
<dbReference type="InterPro" id="IPR012363">
    <property type="entry name" value="PduX"/>
</dbReference>
<dbReference type="AlphaFoldDB" id="A0A3S9B3W2"/>
<dbReference type="GO" id="GO:0016301">
    <property type="term" value="F:kinase activity"/>
    <property type="evidence" value="ECO:0007669"/>
    <property type="project" value="UniProtKB-KW"/>
</dbReference>
<keyword evidence="1" id="KW-0028">Amino-acid biosynthesis</keyword>
<evidence type="ECO:0000313" key="8">
    <source>
        <dbReference type="Proteomes" id="UP000268192"/>
    </source>
</evidence>
<reference evidence="7 8" key="1">
    <citation type="submission" date="2018-09" db="EMBL/GenBank/DDBJ databases">
        <title>Marinorhizobium profundi gen. nov., sp. nov., isolated from a deep-sea sediment sample from the New Britain Trench and proposal of Marinorhizobiaceae fam. nov. in the order Rhizobiales of the class Alphaproteobacteria.</title>
        <authorList>
            <person name="Cao J."/>
        </authorList>
    </citation>
    <scope>NUCLEOTIDE SEQUENCE [LARGE SCALE GENOMIC DNA]</scope>
    <source>
        <strain evidence="7 8">WS11</strain>
    </source>
</reference>
<feature type="domain" description="GHMP kinase N-terminal" evidence="6">
    <location>
        <begin position="79"/>
        <end position="151"/>
    </location>
</feature>
<dbReference type="Proteomes" id="UP000268192">
    <property type="component" value="Chromosome"/>
</dbReference>
<dbReference type="SUPFAM" id="SSF54211">
    <property type="entry name" value="Ribosomal protein S5 domain 2-like"/>
    <property type="match status" value="1"/>
</dbReference>
<evidence type="ECO:0000256" key="4">
    <source>
        <dbReference type="ARBA" id="ARBA00022777"/>
    </source>
</evidence>
<evidence type="ECO:0000256" key="3">
    <source>
        <dbReference type="ARBA" id="ARBA00022741"/>
    </source>
</evidence>
<organism evidence="7 8">
    <name type="scientific">Georhizobium profundi</name>
    <dbReference type="NCBI Taxonomy" id="2341112"/>
    <lineage>
        <taxon>Bacteria</taxon>
        <taxon>Pseudomonadati</taxon>
        <taxon>Pseudomonadota</taxon>
        <taxon>Alphaproteobacteria</taxon>
        <taxon>Hyphomicrobiales</taxon>
        <taxon>Rhizobiaceae</taxon>
        <taxon>Georhizobium</taxon>
    </lineage>
</organism>
<gene>
    <name evidence="7" type="ORF">D5400_09960</name>
</gene>
<dbReference type="InterPro" id="IPR020568">
    <property type="entry name" value="Ribosomal_Su5_D2-typ_SF"/>
</dbReference>
<dbReference type="GO" id="GO:0005524">
    <property type="term" value="F:ATP binding"/>
    <property type="evidence" value="ECO:0007669"/>
    <property type="project" value="UniProtKB-KW"/>
</dbReference>
<keyword evidence="3" id="KW-0547">Nucleotide-binding</keyword>
<keyword evidence="5" id="KW-0067">ATP-binding</keyword>
<protein>
    <submittedName>
        <fullName evidence="7">Kinase</fullName>
    </submittedName>
</protein>
<evidence type="ECO:0000313" key="7">
    <source>
        <dbReference type="EMBL" id="AZN71551.1"/>
    </source>
</evidence>
<dbReference type="PANTHER" id="PTHR20861">
    <property type="entry name" value="HOMOSERINE/4-DIPHOSPHOCYTIDYL-2-C-METHYL-D-ERYTHRITOL KINASE"/>
    <property type="match status" value="1"/>
</dbReference>
<dbReference type="KEGG" id="abaw:D5400_09960"/>
<evidence type="ECO:0000256" key="5">
    <source>
        <dbReference type="ARBA" id="ARBA00022840"/>
    </source>
</evidence>
<keyword evidence="2" id="KW-0808">Transferase</keyword>
<dbReference type="EMBL" id="CP032509">
    <property type="protein sequence ID" value="AZN71551.1"/>
    <property type="molecule type" value="Genomic_DNA"/>
</dbReference>
<accession>A0A3S9B3W2</accession>
<dbReference type="InterPro" id="IPR014721">
    <property type="entry name" value="Ribsml_uS5_D2-typ_fold_subgr"/>
</dbReference>
<dbReference type="InterPro" id="IPR006204">
    <property type="entry name" value="GHMP_kinase_N_dom"/>
</dbReference>
<dbReference type="PANTHER" id="PTHR20861:SF1">
    <property type="entry name" value="HOMOSERINE KINASE"/>
    <property type="match status" value="1"/>
</dbReference>
<dbReference type="PIRSF" id="PIRSF033887">
    <property type="entry name" value="PduX"/>
    <property type="match status" value="1"/>
</dbReference>
<dbReference type="Pfam" id="PF00288">
    <property type="entry name" value="GHMP_kinases_N"/>
    <property type="match status" value="1"/>
</dbReference>
<dbReference type="OrthoDB" id="7298003at2"/>
<proteinExistence type="predicted"/>
<keyword evidence="8" id="KW-1185">Reference proteome</keyword>
<sequence length="317" mass="33741">MKAQSSSLTINQRPDGQVAGSAYACAHHGELIQGAFEWHDGSLRRALVSLPLRSKHAFATFKPDSQIGVRVQPTDRHKAARAAELALQKLNLNVHGGSLEIRSDIPIGHGYGSSSADVVAAVKAVFDAFGRTASATIASEIAVAAERASDAIAFEETSVLFAHRDGIVLEYLGGDLPPLALISFKSSDASPISTTALSRARYNADEIQAFRCALSAVRRAVLYQDPMLLGRAASLSARISQQHLAKNGFSRAQEVADRHGASGLQVSHSGSLFGIMMDASQPKLNARLSAIALDIQNAGFTDVEQLSISAEHNFDDR</sequence>
<evidence type="ECO:0000256" key="2">
    <source>
        <dbReference type="ARBA" id="ARBA00022679"/>
    </source>
</evidence>
<evidence type="ECO:0000256" key="1">
    <source>
        <dbReference type="ARBA" id="ARBA00022605"/>
    </source>
</evidence>
<dbReference type="Gene3D" id="3.30.230.10">
    <property type="match status" value="1"/>
</dbReference>
<dbReference type="RefSeq" id="WP_126009860.1">
    <property type="nucleotide sequence ID" value="NZ_CP032509.1"/>
</dbReference>
<evidence type="ECO:0000259" key="6">
    <source>
        <dbReference type="Pfam" id="PF00288"/>
    </source>
</evidence>
<name>A0A3S9B3W2_9HYPH</name>